<dbReference type="PANTHER" id="PTHR42693:SF33">
    <property type="entry name" value="ARYLSULFATASE"/>
    <property type="match status" value="1"/>
</dbReference>
<evidence type="ECO:0000313" key="3">
    <source>
        <dbReference type="EMBL" id="SVC45166.1"/>
    </source>
</evidence>
<protein>
    <recommendedName>
        <fullName evidence="2">Sulfatase N-terminal domain-containing protein</fullName>
    </recommendedName>
</protein>
<evidence type="ECO:0000259" key="2">
    <source>
        <dbReference type="Pfam" id="PF00884"/>
    </source>
</evidence>
<comment type="similarity">
    <text evidence="1">Belongs to the sulfatase family.</text>
</comment>
<dbReference type="InterPro" id="IPR017850">
    <property type="entry name" value="Alkaline_phosphatase_core_sf"/>
</dbReference>
<organism evidence="3">
    <name type="scientific">marine metagenome</name>
    <dbReference type="NCBI Taxonomy" id="408172"/>
    <lineage>
        <taxon>unclassified sequences</taxon>
        <taxon>metagenomes</taxon>
        <taxon>ecological metagenomes</taxon>
    </lineage>
</organism>
<sequence>MKARVILLGGVLFGTLFGCSGDIPSNQQPNILFIVADDLGFTDLGAFGGEISTPNLDELAFAGVRLNNFHTDRACQQTRVMMMASSGVSGALEYFPPAEGSRERRNRLSLNWATLPELLQDAGYQTFMAGKWDLGIEEGYTPATRGFNHSFVQLGASASHFAENFWDDYSLYESDGEPVEYQDMPDDFYSTNHYTQKMLE</sequence>
<dbReference type="Gene3D" id="3.40.720.10">
    <property type="entry name" value="Alkaline Phosphatase, subunit A"/>
    <property type="match status" value="1"/>
</dbReference>
<dbReference type="EMBL" id="UINC01091971">
    <property type="protein sequence ID" value="SVC45166.1"/>
    <property type="molecule type" value="Genomic_DNA"/>
</dbReference>
<dbReference type="InterPro" id="IPR000917">
    <property type="entry name" value="Sulfatase_N"/>
</dbReference>
<feature type="domain" description="Sulfatase N-terminal" evidence="2">
    <location>
        <begin position="29"/>
        <end position="164"/>
    </location>
</feature>
<evidence type="ECO:0000256" key="1">
    <source>
        <dbReference type="ARBA" id="ARBA00008779"/>
    </source>
</evidence>
<accession>A0A382M8J2</accession>
<dbReference type="SUPFAM" id="SSF53649">
    <property type="entry name" value="Alkaline phosphatase-like"/>
    <property type="match status" value="1"/>
</dbReference>
<dbReference type="AlphaFoldDB" id="A0A382M8J2"/>
<dbReference type="InterPro" id="IPR050738">
    <property type="entry name" value="Sulfatase"/>
</dbReference>
<reference evidence="3" key="1">
    <citation type="submission" date="2018-05" db="EMBL/GenBank/DDBJ databases">
        <authorList>
            <person name="Lanie J.A."/>
            <person name="Ng W.-L."/>
            <person name="Kazmierczak K.M."/>
            <person name="Andrzejewski T.M."/>
            <person name="Davidsen T.M."/>
            <person name="Wayne K.J."/>
            <person name="Tettelin H."/>
            <person name="Glass J.I."/>
            <person name="Rusch D."/>
            <person name="Podicherti R."/>
            <person name="Tsui H.-C.T."/>
            <person name="Winkler M.E."/>
        </authorList>
    </citation>
    <scope>NUCLEOTIDE SEQUENCE</scope>
</reference>
<proteinExistence type="inferred from homology"/>
<dbReference type="Pfam" id="PF00884">
    <property type="entry name" value="Sulfatase"/>
    <property type="match status" value="1"/>
</dbReference>
<feature type="non-terminal residue" evidence="3">
    <location>
        <position position="200"/>
    </location>
</feature>
<dbReference type="PANTHER" id="PTHR42693">
    <property type="entry name" value="ARYLSULFATASE FAMILY MEMBER"/>
    <property type="match status" value="1"/>
</dbReference>
<dbReference type="PROSITE" id="PS51257">
    <property type="entry name" value="PROKAR_LIPOPROTEIN"/>
    <property type="match status" value="1"/>
</dbReference>
<gene>
    <name evidence="3" type="ORF">METZ01_LOCUS298020</name>
</gene>
<name>A0A382M8J2_9ZZZZ</name>
<dbReference type="GO" id="GO:0004065">
    <property type="term" value="F:arylsulfatase activity"/>
    <property type="evidence" value="ECO:0007669"/>
    <property type="project" value="TreeGrafter"/>
</dbReference>